<dbReference type="GO" id="GO:0016874">
    <property type="term" value="F:ligase activity"/>
    <property type="evidence" value="ECO:0007669"/>
    <property type="project" value="UniProtKB-KW"/>
</dbReference>
<dbReference type="Proteomes" id="UP000632828">
    <property type="component" value="Unassembled WGS sequence"/>
</dbReference>
<gene>
    <name evidence="1" type="ORF">ICT70_01445</name>
</gene>
<evidence type="ECO:0000313" key="1">
    <source>
        <dbReference type="EMBL" id="MBD1399330.1"/>
    </source>
</evidence>
<dbReference type="PANTHER" id="PTHR36932:SF1">
    <property type="entry name" value="CAPSULAR POLYSACCHARIDE BIOSYNTHESIS PROTEIN"/>
    <property type="match status" value="1"/>
</dbReference>
<dbReference type="Gene3D" id="3.40.50.12780">
    <property type="entry name" value="N-terminal domain of ligase-like"/>
    <property type="match status" value="1"/>
</dbReference>
<name>A0A8J6UHH9_9BACT</name>
<dbReference type="InterPro" id="IPR053158">
    <property type="entry name" value="CapK_Type1_Caps_Biosynth"/>
</dbReference>
<evidence type="ECO:0000313" key="2">
    <source>
        <dbReference type="Proteomes" id="UP000632828"/>
    </source>
</evidence>
<dbReference type="SUPFAM" id="SSF56801">
    <property type="entry name" value="Acetyl-CoA synthetase-like"/>
    <property type="match status" value="1"/>
</dbReference>
<proteinExistence type="predicted"/>
<sequence length="464" mass="53327">MGKLQNLYDKSPYVAQHVLLNLYACRIHVERYGKPFHAALEELTKTQWYTPDEIAAYQLERLKKIVKHAYETVPFYRKRFDEYQVRPIDIKNLSDVAKLPILTREDVRSAGDQLISSKYPQNKLFHGHTSGTTGSPLSCYWDKHTCIYNNAADWRQKIWAGVQYGDGIAMFLGRTIVPTNKTSPPLWQHDRIHNMLWMSSFHLSEQYLPYHLEKLRSFQPAAIEGYPSTTFILARYLKKIGQKLPLKAVLTSSETLLPQQRELIEESFEAPVFDFYGMAERVAFASQCAEAHEYHLNFEFALNEVVDNNGFPVEQGKEGYLVGTSLLNFGMPFIRYQTSDITALDNKQCACGRYMPRFKGITTKDEDIVVTPEGKLVSSSVLTHPFKPLDAIEESQIIQEKIDLLHIKIVRSQNYKDSDSAHLISALHERVGTNMKIELEFVESIPRTKSGKFRWVISKVPLPL</sequence>
<dbReference type="PANTHER" id="PTHR36932">
    <property type="entry name" value="CAPSULAR POLYSACCHARIDE BIOSYNTHESIS PROTEIN"/>
    <property type="match status" value="1"/>
</dbReference>
<accession>A0A8J6UHH9</accession>
<organism evidence="1 2">
    <name type="scientific">Pelovirga terrestris</name>
    <dbReference type="NCBI Taxonomy" id="2771352"/>
    <lineage>
        <taxon>Bacteria</taxon>
        <taxon>Pseudomonadati</taxon>
        <taxon>Thermodesulfobacteriota</taxon>
        <taxon>Desulfuromonadia</taxon>
        <taxon>Geobacterales</taxon>
        <taxon>Geobacteraceae</taxon>
        <taxon>Pelovirga</taxon>
    </lineage>
</organism>
<dbReference type="EMBL" id="JACWUN010000001">
    <property type="protein sequence ID" value="MBD1399330.1"/>
    <property type="molecule type" value="Genomic_DNA"/>
</dbReference>
<keyword evidence="2" id="KW-1185">Reference proteome</keyword>
<dbReference type="InterPro" id="IPR042099">
    <property type="entry name" value="ANL_N_sf"/>
</dbReference>
<protein>
    <submittedName>
        <fullName evidence="1">Phenylacetate--CoA ligase family protein</fullName>
    </submittedName>
</protein>
<comment type="caution">
    <text evidence="1">The sequence shown here is derived from an EMBL/GenBank/DDBJ whole genome shotgun (WGS) entry which is preliminary data.</text>
</comment>
<reference evidence="1" key="1">
    <citation type="submission" date="2020-09" db="EMBL/GenBank/DDBJ databases">
        <title>Pelobacter alkaliphilus sp. nov., a novel anaerobic arsenate-reducing bacterium from terrestrial mud volcano.</title>
        <authorList>
            <person name="Khomyakova M.A."/>
            <person name="Merkel A.Y."/>
            <person name="Slobodkin A.I."/>
        </authorList>
    </citation>
    <scope>NUCLEOTIDE SEQUENCE</scope>
    <source>
        <strain evidence="1">M08fum</strain>
    </source>
</reference>
<keyword evidence="1" id="KW-0436">Ligase</keyword>
<dbReference type="AlphaFoldDB" id="A0A8J6UHH9"/>
<dbReference type="RefSeq" id="WP_191153597.1">
    <property type="nucleotide sequence ID" value="NZ_JACWUN010000001.1"/>
</dbReference>